<comment type="caution">
    <text evidence="7">The sequence shown here is derived from an EMBL/GenBank/DDBJ whole genome shotgun (WGS) entry which is preliminary data.</text>
</comment>
<sequence>MRRKKKIFLCVILPLTFLMHLFWYQIIDETFVELKTCPACYGRDLCSNLIINEDGKHSIQLSGFSSLRLSKMINIKNVFYAFDGNEYLVLKKLAHDAELTDFDNNLCTSVGEAEGCDVALALKRIVKDNNEDIFKIIKKNPKLFENSDALRCNHNNTVNHLYKKFKRLNSGMYELHNFLTLLAVNIEPLISMAFNEDSPFFPQHLGSCGRLISEEYIGPTLSDLSFDPWMKRAEYARQLLNIVEELTKENIHLYLTDVSTDNFAVDKSGTLKIIDAENIVLVDSLSPNMEPIEHENEGIGCKDCLSYSFEDLCSHRDADHNYFAVCKLLFAFLTALPEKIIHSLWLPKNYTELFPLHKCNVMQPEYRRHSASLKMR</sequence>
<evidence type="ECO:0000313" key="7">
    <source>
        <dbReference type="EMBL" id="CAL4159859.1"/>
    </source>
</evidence>
<evidence type="ECO:0000256" key="4">
    <source>
        <dbReference type="ARBA" id="ARBA00022729"/>
    </source>
</evidence>
<dbReference type="InterPro" id="IPR011009">
    <property type="entry name" value="Kinase-like_dom_sf"/>
</dbReference>
<organism evidence="7 8">
    <name type="scientific">Meganyctiphanes norvegica</name>
    <name type="common">Northern krill</name>
    <name type="synonym">Thysanopoda norvegica</name>
    <dbReference type="NCBI Taxonomy" id="48144"/>
    <lineage>
        <taxon>Eukaryota</taxon>
        <taxon>Metazoa</taxon>
        <taxon>Ecdysozoa</taxon>
        <taxon>Arthropoda</taxon>
        <taxon>Crustacea</taxon>
        <taxon>Multicrustacea</taxon>
        <taxon>Malacostraca</taxon>
        <taxon>Eumalacostraca</taxon>
        <taxon>Eucarida</taxon>
        <taxon>Euphausiacea</taxon>
        <taxon>Euphausiidae</taxon>
        <taxon>Meganyctiphanes</taxon>
    </lineage>
</organism>
<keyword evidence="5" id="KW-1133">Transmembrane helix</keyword>
<reference evidence="7 8" key="1">
    <citation type="submission" date="2024-05" db="EMBL/GenBank/DDBJ databases">
        <authorList>
            <person name="Wallberg A."/>
        </authorList>
    </citation>
    <scope>NUCLEOTIDE SEQUENCE [LARGE SCALE GENOMIC DNA]</scope>
</reference>
<evidence type="ECO:0000256" key="1">
    <source>
        <dbReference type="ARBA" id="ARBA00004613"/>
    </source>
</evidence>
<keyword evidence="5" id="KW-0472">Membrane</keyword>
<proteinExistence type="inferred from homology"/>
<evidence type="ECO:0000313" key="8">
    <source>
        <dbReference type="Proteomes" id="UP001497623"/>
    </source>
</evidence>
<dbReference type="GO" id="GO:0005576">
    <property type="term" value="C:extracellular region"/>
    <property type="evidence" value="ECO:0007669"/>
    <property type="project" value="UniProtKB-SubCell"/>
</dbReference>
<evidence type="ECO:0000259" key="6">
    <source>
        <dbReference type="Pfam" id="PF12260"/>
    </source>
</evidence>
<feature type="non-terminal residue" evidence="7">
    <location>
        <position position="376"/>
    </location>
</feature>
<dbReference type="SUPFAM" id="SSF56112">
    <property type="entry name" value="Protein kinase-like (PK-like)"/>
    <property type="match status" value="1"/>
</dbReference>
<gene>
    <name evidence="7" type="ORF">MNOR_LOCUS32343</name>
</gene>
<keyword evidence="8" id="KW-1185">Reference proteome</keyword>
<dbReference type="PANTHER" id="PTHR32073:SF7">
    <property type="entry name" value="GH11358P"/>
    <property type="match status" value="1"/>
</dbReference>
<keyword evidence="3" id="KW-0964">Secreted</keyword>
<evidence type="ECO:0000256" key="3">
    <source>
        <dbReference type="ARBA" id="ARBA00022525"/>
    </source>
</evidence>
<feature type="domain" description="FAM69 protein-kinase" evidence="6">
    <location>
        <begin position="181"/>
        <end position="338"/>
    </location>
</feature>
<dbReference type="EMBL" id="CAXKWB010043784">
    <property type="protein sequence ID" value="CAL4159859.1"/>
    <property type="molecule type" value="Genomic_DNA"/>
</dbReference>
<accession>A0AAV2S543</accession>
<dbReference type="Pfam" id="PF12260">
    <property type="entry name" value="PIP49_C"/>
    <property type="match status" value="1"/>
</dbReference>
<keyword evidence="4" id="KW-0732">Signal</keyword>
<dbReference type="InterPro" id="IPR022049">
    <property type="entry name" value="FAM69_kinase_dom"/>
</dbReference>
<feature type="transmembrane region" description="Helical" evidence="5">
    <location>
        <begin position="7"/>
        <end position="27"/>
    </location>
</feature>
<evidence type="ECO:0000256" key="5">
    <source>
        <dbReference type="SAM" id="Phobius"/>
    </source>
</evidence>
<comment type="subcellular location">
    <subcellularLocation>
        <location evidence="1">Secreted</location>
    </subcellularLocation>
</comment>
<dbReference type="InterPro" id="IPR020519">
    <property type="entry name" value="DIPK2A/B"/>
</dbReference>
<protein>
    <recommendedName>
        <fullName evidence="6">FAM69 protein-kinase domain-containing protein</fullName>
    </recommendedName>
</protein>
<dbReference type="PANTHER" id="PTHR32073">
    <property type="entry name" value="GH11358P"/>
    <property type="match status" value="1"/>
</dbReference>
<name>A0AAV2S543_MEGNR</name>
<comment type="similarity">
    <text evidence="2">Belongs to the DIPK family.</text>
</comment>
<dbReference type="AlphaFoldDB" id="A0AAV2S543"/>
<evidence type="ECO:0000256" key="2">
    <source>
        <dbReference type="ARBA" id="ARBA00006338"/>
    </source>
</evidence>
<keyword evidence="5" id="KW-0812">Transmembrane</keyword>
<dbReference type="Proteomes" id="UP001497623">
    <property type="component" value="Unassembled WGS sequence"/>
</dbReference>